<dbReference type="PANTHER" id="PTHR30353:SF15">
    <property type="entry name" value="INNER MEMBRANE PROTEIN YABI"/>
    <property type="match status" value="1"/>
</dbReference>
<name>A0A370AMF8_9ACTN</name>
<keyword evidence="5 7" id="KW-1133">Transmembrane helix</keyword>
<comment type="similarity">
    <text evidence="2 7">Belongs to the DedA family.</text>
</comment>
<feature type="transmembrane region" description="Helical" evidence="7">
    <location>
        <begin position="109"/>
        <end position="129"/>
    </location>
</feature>
<evidence type="ECO:0000256" key="7">
    <source>
        <dbReference type="RuleBase" id="RU367016"/>
    </source>
</evidence>
<dbReference type="EMBL" id="QQNA01000437">
    <property type="protein sequence ID" value="RDG30541.1"/>
    <property type="molecule type" value="Genomic_DNA"/>
</dbReference>
<evidence type="ECO:0000256" key="1">
    <source>
        <dbReference type="ARBA" id="ARBA00004651"/>
    </source>
</evidence>
<evidence type="ECO:0000313" key="10">
    <source>
        <dbReference type="EMBL" id="RDG30541.1"/>
    </source>
</evidence>
<evidence type="ECO:0000256" key="6">
    <source>
        <dbReference type="ARBA" id="ARBA00023136"/>
    </source>
</evidence>
<gene>
    <name evidence="10" type="ORF">DVH02_34135</name>
</gene>
<accession>A0A370AMF8</accession>
<evidence type="ECO:0000313" key="11">
    <source>
        <dbReference type="Proteomes" id="UP000253741"/>
    </source>
</evidence>
<evidence type="ECO:0000256" key="8">
    <source>
        <dbReference type="SAM" id="MobiDB-lite"/>
    </source>
</evidence>
<protein>
    <submittedName>
        <fullName evidence="10">DedA family protein</fullName>
    </submittedName>
</protein>
<sequence>MHTITNWLNGLSGPLIYAVVGALVFCEDALFFGFVLPGETAAILGGVLAGQGKVSLWWLTAVVVLAAVLGDSTGYALARHFGDRILTTRTLRRRQERTDRAREMIRERGAWAVFLARFVAFLRALMPALAGLSGMPYRRFLLFNALGGLSWGVSCTVLGYFAGAAFTRIESKVGVIAVAAVAAVVLVALAVWGLRRRRGEARRESERNEENEREAQREKGKRDEEGKREAESEEGKRNEEGKGEAEGEEGERDEERAEPEDPGDPR</sequence>
<dbReference type="InterPro" id="IPR032816">
    <property type="entry name" value="VTT_dom"/>
</dbReference>
<keyword evidence="11" id="KW-1185">Reference proteome</keyword>
<feature type="transmembrane region" description="Helical" evidence="7">
    <location>
        <begin position="141"/>
        <end position="161"/>
    </location>
</feature>
<feature type="domain" description="VTT" evidence="9">
    <location>
        <begin position="36"/>
        <end position="160"/>
    </location>
</feature>
<feature type="region of interest" description="Disordered" evidence="8">
    <location>
        <begin position="200"/>
        <end position="266"/>
    </location>
</feature>
<reference evidence="10 11" key="1">
    <citation type="submission" date="2018-07" db="EMBL/GenBank/DDBJ databases">
        <title>Streptomyces species from bats.</title>
        <authorList>
            <person name="Dunlap C."/>
        </authorList>
    </citation>
    <scope>NUCLEOTIDE SEQUENCE [LARGE SCALE GENOMIC DNA]</scope>
    <source>
        <strain evidence="10 11">AC230</strain>
    </source>
</reference>
<feature type="transmembrane region" description="Helical" evidence="7">
    <location>
        <begin position="15"/>
        <end position="36"/>
    </location>
</feature>
<dbReference type="Pfam" id="PF09335">
    <property type="entry name" value="VTT_dom"/>
    <property type="match status" value="1"/>
</dbReference>
<dbReference type="InterPro" id="IPR032818">
    <property type="entry name" value="DedA-like"/>
</dbReference>
<evidence type="ECO:0000259" key="9">
    <source>
        <dbReference type="Pfam" id="PF09335"/>
    </source>
</evidence>
<feature type="compositionally biased region" description="Basic and acidic residues" evidence="8">
    <location>
        <begin position="201"/>
        <end position="245"/>
    </location>
</feature>
<evidence type="ECO:0000256" key="5">
    <source>
        <dbReference type="ARBA" id="ARBA00022989"/>
    </source>
</evidence>
<dbReference type="AlphaFoldDB" id="A0A370AMF8"/>
<feature type="transmembrane region" description="Helical" evidence="7">
    <location>
        <begin position="56"/>
        <end position="78"/>
    </location>
</feature>
<keyword evidence="3 7" id="KW-1003">Cell membrane</keyword>
<dbReference type="RefSeq" id="WP_114627702.1">
    <property type="nucleotide sequence ID" value="NZ_QQNA01000437.1"/>
</dbReference>
<evidence type="ECO:0000256" key="2">
    <source>
        <dbReference type="ARBA" id="ARBA00010792"/>
    </source>
</evidence>
<dbReference type="PANTHER" id="PTHR30353">
    <property type="entry name" value="INNER MEMBRANE PROTEIN DEDA-RELATED"/>
    <property type="match status" value="1"/>
</dbReference>
<feature type="compositionally biased region" description="Acidic residues" evidence="8">
    <location>
        <begin position="246"/>
        <end position="266"/>
    </location>
</feature>
<dbReference type="OrthoDB" id="9813426at2"/>
<organism evidence="10 11">
    <name type="scientific">Streptomyces corynorhini</name>
    <dbReference type="NCBI Taxonomy" id="2282652"/>
    <lineage>
        <taxon>Bacteria</taxon>
        <taxon>Bacillati</taxon>
        <taxon>Actinomycetota</taxon>
        <taxon>Actinomycetes</taxon>
        <taxon>Kitasatosporales</taxon>
        <taxon>Streptomycetaceae</taxon>
        <taxon>Streptomyces</taxon>
    </lineage>
</organism>
<evidence type="ECO:0000256" key="3">
    <source>
        <dbReference type="ARBA" id="ARBA00022475"/>
    </source>
</evidence>
<evidence type="ECO:0000256" key="4">
    <source>
        <dbReference type="ARBA" id="ARBA00022692"/>
    </source>
</evidence>
<dbReference type="Proteomes" id="UP000253741">
    <property type="component" value="Unassembled WGS sequence"/>
</dbReference>
<comment type="subcellular location">
    <subcellularLocation>
        <location evidence="1 7">Cell membrane</location>
        <topology evidence="1 7">Multi-pass membrane protein</topology>
    </subcellularLocation>
</comment>
<feature type="transmembrane region" description="Helical" evidence="7">
    <location>
        <begin position="173"/>
        <end position="194"/>
    </location>
</feature>
<dbReference type="GO" id="GO:0005886">
    <property type="term" value="C:plasma membrane"/>
    <property type="evidence" value="ECO:0007669"/>
    <property type="project" value="UniProtKB-SubCell"/>
</dbReference>
<comment type="caution">
    <text evidence="10">The sequence shown here is derived from an EMBL/GenBank/DDBJ whole genome shotgun (WGS) entry which is preliminary data.</text>
</comment>
<keyword evidence="4 7" id="KW-0812">Transmembrane</keyword>
<keyword evidence="6 7" id="KW-0472">Membrane</keyword>
<proteinExistence type="inferred from homology"/>